<dbReference type="InterPro" id="IPR036429">
    <property type="entry name" value="SpoA-like_sf"/>
</dbReference>
<keyword evidence="3" id="KW-1185">Reference proteome</keyword>
<reference evidence="2" key="1">
    <citation type="journal article" date="2015" name="Int. J. Syst. Evol. Microbiol.">
        <title>Rhizobium alvei sp. nov., isolated from a freshwater river.</title>
        <authorList>
            <person name="Sheu S.Y."/>
            <person name="Huang H.W."/>
            <person name="Young C.C."/>
            <person name="Chen W.M."/>
        </authorList>
    </citation>
    <scope>NUCLEOTIDE SEQUENCE</scope>
    <source>
        <strain evidence="2">TNR-22</strain>
    </source>
</reference>
<comment type="caution">
    <text evidence="2">The sequence shown here is derived from an EMBL/GenBank/DDBJ whole genome shotgun (WGS) entry which is preliminary data.</text>
</comment>
<dbReference type="InterPro" id="IPR001543">
    <property type="entry name" value="FliN-like_C"/>
</dbReference>
<evidence type="ECO:0000313" key="2">
    <source>
        <dbReference type="EMBL" id="MDO6966470.1"/>
    </source>
</evidence>
<dbReference type="PANTHER" id="PTHR30034">
    <property type="entry name" value="FLAGELLAR MOTOR SWITCH PROTEIN FLIM"/>
    <property type="match status" value="1"/>
</dbReference>
<keyword evidence="2" id="KW-0966">Cell projection</keyword>
<accession>A0ABT8YSJ9</accession>
<dbReference type="PANTHER" id="PTHR30034:SF6">
    <property type="entry name" value="YOP PROTEINS TRANSLOCATION PROTEIN Q"/>
    <property type="match status" value="1"/>
</dbReference>
<gene>
    <name evidence="2" type="ORF">Q4481_21155</name>
</gene>
<dbReference type="EMBL" id="JAUOZU010000018">
    <property type="protein sequence ID" value="MDO6966470.1"/>
    <property type="molecule type" value="Genomic_DNA"/>
</dbReference>
<dbReference type="Proteomes" id="UP001174932">
    <property type="component" value="Unassembled WGS sequence"/>
</dbReference>
<proteinExistence type="predicted"/>
<keyword evidence="2" id="KW-0969">Cilium</keyword>
<feature type="domain" description="Flagellar motor switch protein FliN-like C-terminal" evidence="1">
    <location>
        <begin position="290"/>
        <end position="358"/>
    </location>
</feature>
<dbReference type="Pfam" id="PF01052">
    <property type="entry name" value="FliMN_C"/>
    <property type="match status" value="1"/>
</dbReference>
<reference evidence="2" key="2">
    <citation type="submission" date="2023-07" db="EMBL/GenBank/DDBJ databases">
        <authorList>
            <person name="Shen H."/>
        </authorList>
    </citation>
    <scope>NUCLEOTIDE SEQUENCE</scope>
    <source>
        <strain evidence="2">TNR-22</strain>
    </source>
</reference>
<keyword evidence="2" id="KW-0282">Flagellum</keyword>
<dbReference type="SUPFAM" id="SSF101801">
    <property type="entry name" value="Surface presentation of antigens (SPOA)"/>
    <property type="match status" value="1"/>
</dbReference>
<name>A0ABT8YSJ9_9HYPH</name>
<sequence>MNEHASLHIAADAATTADEVADDTAAGAIAAALPRMMLGREQLDLWNALIRTQGKLVHAGAMQLIYEQVAAGDDRLFRQQVAWNDAHGEHHALLALEEFSFRETHGAELTMESLGQMPEAIASVLEKSALDIIAERLQQAGLKGRQVAPVIAPAETGSIEVRVRIGGLFAEPVGFRLKGTPAALALLADVGSLSALSAVPEIASSINLPARIELGAVVLAARDVADLETGDVLLLTEERDRAPITILVAGRRLLAANHEGQWMIRETGMADEDPQMGREETDLAEIGSADQLPVRVHVELASLDLPLSQLGSWVPGALVDIGLGPLANGLPITLRVGGRKLASGNLITIDDRFAVRLSTVGMAPAKS</sequence>
<dbReference type="RefSeq" id="WP_304378398.1">
    <property type="nucleotide sequence ID" value="NZ_JAUOZU010000018.1"/>
</dbReference>
<protein>
    <submittedName>
        <fullName evidence="2">FliM/FliN family flagellar motor switch protein</fullName>
    </submittedName>
</protein>
<evidence type="ECO:0000259" key="1">
    <source>
        <dbReference type="Pfam" id="PF01052"/>
    </source>
</evidence>
<evidence type="ECO:0000313" key="3">
    <source>
        <dbReference type="Proteomes" id="UP001174932"/>
    </source>
</evidence>
<organism evidence="2 3">
    <name type="scientific">Rhizobium alvei</name>
    <dbReference type="NCBI Taxonomy" id="1132659"/>
    <lineage>
        <taxon>Bacteria</taxon>
        <taxon>Pseudomonadati</taxon>
        <taxon>Pseudomonadota</taxon>
        <taxon>Alphaproteobacteria</taxon>
        <taxon>Hyphomicrobiales</taxon>
        <taxon>Rhizobiaceae</taxon>
        <taxon>Rhizobium/Agrobacterium group</taxon>
        <taxon>Rhizobium</taxon>
    </lineage>
</organism>
<dbReference type="Gene3D" id="2.30.330.10">
    <property type="entry name" value="SpoA-like"/>
    <property type="match status" value="1"/>
</dbReference>